<feature type="signal peptide" evidence="1">
    <location>
        <begin position="1"/>
        <end position="24"/>
    </location>
</feature>
<evidence type="ECO:0000313" key="2">
    <source>
        <dbReference type="EMBL" id="PLW56097.1"/>
    </source>
</evidence>
<dbReference type="AlphaFoldDB" id="A0A2N5W1K1"/>
<dbReference type="Proteomes" id="UP000235388">
    <property type="component" value="Unassembled WGS sequence"/>
</dbReference>
<evidence type="ECO:0000256" key="1">
    <source>
        <dbReference type="SAM" id="SignalP"/>
    </source>
</evidence>
<gene>
    <name evidence="2" type="ORF">PCANC_04677</name>
</gene>
<keyword evidence="1" id="KW-0732">Signal</keyword>
<keyword evidence="3" id="KW-1185">Reference proteome</keyword>
<protein>
    <submittedName>
        <fullName evidence="2">Uncharacterized protein</fullName>
    </submittedName>
</protein>
<accession>A0A2N5W1K1</accession>
<reference evidence="2 3" key="1">
    <citation type="submission" date="2017-11" db="EMBL/GenBank/DDBJ databases">
        <title>De novo assembly and phasing of dikaryotic genomes from two isolates of Puccinia coronata f. sp. avenae, the causal agent of oat crown rust.</title>
        <authorList>
            <person name="Miller M.E."/>
            <person name="Zhang Y."/>
            <person name="Omidvar V."/>
            <person name="Sperschneider J."/>
            <person name="Schwessinger B."/>
            <person name="Raley C."/>
            <person name="Palmer J.M."/>
            <person name="Garnica D."/>
            <person name="Upadhyaya N."/>
            <person name="Rathjen J."/>
            <person name="Taylor J.M."/>
            <person name="Park R.F."/>
            <person name="Dodds P.N."/>
            <person name="Hirsch C.D."/>
            <person name="Kianian S.F."/>
            <person name="Figueroa M."/>
        </authorList>
    </citation>
    <scope>NUCLEOTIDE SEQUENCE [LARGE SCALE GENOMIC DNA]</scope>
    <source>
        <strain evidence="2">12NC29</strain>
    </source>
</reference>
<dbReference type="EMBL" id="PGCJ01000024">
    <property type="protein sequence ID" value="PLW56097.1"/>
    <property type="molecule type" value="Genomic_DNA"/>
</dbReference>
<organism evidence="2 3">
    <name type="scientific">Puccinia coronata f. sp. avenae</name>
    <dbReference type="NCBI Taxonomy" id="200324"/>
    <lineage>
        <taxon>Eukaryota</taxon>
        <taxon>Fungi</taxon>
        <taxon>Dikarya</taxon>
        <taxon>Basidiomycota</taxon>
        <taxon>Pucciniomycotina</taxon>
        <taxon>Pucciniomycetes</taxon>
        <taxon>Pucciniales</taxon>
        <taxon>Pucciniaceae</taxon>
        <taxon>Puccinia</taxon>
    </lineage>
</organism>
<comment type="caution">
    <text evidence="2">The sequence shown here is derived from an EMBL/GenBank/DDBJ whole genome shotgun (WGS) entry which is preliminary data.</text>
</comment>
<name>A0A2N5W1K1_9BASI</name>
<proteinExistence type="predicted"/>
<feature type="chain" id="PRO_5014976208" evidence="1">
    <location>
        <begin position="25"/>
        <end position="180"/>
    </location>
</feature>
<evidence type="ECO:0000313" key="3">
    <source>
        <dbReference type="Proteomes" id="UP000235388"/>
    </source>
</evidence>
<sequence length="180" mass="20308">MVSTKLLPLALLALLLSFSGFAFGIVGKIKTALSFSNRDPNFQIDRDEMYSVVTSLAQTFTQVDEGGELRAEALPIESYNAFKDKDGQPMFPPRMAQVMKYLLEDMDHRDDAGKASNLKLLYVFSGVDPREALYWGTNTCTCERLKESPKIHAKLIGQDCKKLNNPFDKMEQDKTNLFIK</sequence>